<feature type="transmembrane region" description="Helical" evidence="8">
    <location>
        <begin position="74"/>
        <end position="94"/>
    </location>
</feature>
<feature type="transmembrane region" description="Helical" evidence="8">
    <location>
        <begin position="356"/>
        <end position="380"/>
    </location>
</feature>
<dbReference type="GO" id="GO:0015293">
    <property type="term" value="F:symporter activity"/>
    <property type="evidence" value="ECO:0007669"/>
    <property type="project" value="UniProtKB-KW"/>
</dbReference>
<evidence type="ECO:0000256" key="5">
    <source>
        <dbReference type="ARBA" id="ARBA00022847"/>
    </source>
</evidence>
<dbReference type="Pfam" id="PF07690">
    <property type="entry name" value="MFS_1"/>
    <property type="match status" value="1"/>
</dbReference>
<reference evidence="9" key="1">
    <citation type="submission" date="2024-01" db="EMBL/GenBank/DDBJ databases">
        <title>Sequencing the genomes of a sandfly, Sergentomyia squamirostris, and its two endosymbionts.</title>
        <authorList>
            <person name="Itokawa K."/>
            <person name="Sanjoba C."/>
        </authorList>
    </citation>
    <scope>NUCLEOTIDE SEQUENCE</scope>
    <source>
        <strain evidence="9">RiSSQ</strain>
    </source>
</reference>
<evidence type="ECO:0000256" key="8">
    <source>
        <dbReference type="SAM" id="Phobius"/>
    </source>
</evidence>
<evidence type="ECO:0000256" key="6">
    <source>
        <dbReference type="ARBA" id="ARBA00022989"/>
    </source>
</evidence>
<feature type="transmembrane region" description="Helical" evidence="8">
    <location>
        <begin position="292"/>
        <end position="319"/>
    </location>
</feature>
<dbReference type="EMBL" id="AP029170">
    <property type="protein sequence ID" value="BFD45638.1"/>
    <property type="molecule type" value="Genomic_DNA"/>
</dbReference>
<dbReference type="InterPro" id="IPR011701">
    <property type="entry name" value="MFS"/>
</dbReference>
<evidence type="ECO:0000313" key="9">
    <source>
        <dbReference type="EMBL" id="BFD45638.1"/>
    </source>
</evidence>
<keyword evidence="2" id="KW-0813">Transport</keyword>
<keyword evidence="7 8" id="KW-0472">Membrane</keyword>
<evidence type="ECO:0000256" key="4">
    <source>
        <dbReference type="ARBA" id="ARBA00022692"/>
    </source>
</evidence>
<dbReference type="GO" id="GO:0005886">
    <property type="term" value="C:plasma membrane"/>
    <property type="evidence" value="ECO:0007669"/>
    <property type="project" value="UniProtKB-SubCell"/>
</dbReference>
<feature type="transmembrane region" description="Helical" evidence="8">
    <location>
        <begin position="422"/>
        <end position="440"/>
    </location>
</feature>
<organism evidence="9">
    <name type="scientific">Candidatus Tisiphia endosymbiont of Sergentomyia squamirostris</name>
    <dbReference type="NCBI Taxonomy" id="3113639"/>
    <lineage>
        <taxon>Bacteria</taxon>
        <taxon>Pseudomonadati</taxon>
        <taxon>Pseudomonadota</taxon>
        <taxon>Alphaproteobacteria</taxon>
        <taxon>Rickettsiales</taxon>
        <taxon>Rickettsiaceae</taxon>
        <taxon>Rickettsieae</taxon>
        <taxon>Candidatus Tisiphia</taxon>
    </lineage>
</organism>
<evidence type="ECO:0000256" key="1">
    <source>
        <dbReference type="ARBA" id="ARBA00004429"/>
    </source>
</evidence>
<dbReference type="AlphaFoldDB" id="A0AAT9G776"/>
<feature type="transmembrane region" description="Helical" evidence="8">
    <location>
        <begin position="331"/>
        <end position="350"/>
    </location>
</feature>
<name>A0AAT9G776_9RICK</name>
<keyword evidence="5" id="KW-0769">Symport</keyword>
<keyword evidence="6 8" id="KW-1133">Transmembrane helix</keyword>
<evidence type="ECO:0000256" key="3">
    <source>
        <dbReference type="ARBA" id="ARBA00022475"/>
    </source>
</evidence>
<dbReference type="InterPro" id="IPR036259">
    <property type="entry name" value="MFS_trans_sf"/>
</dbReference>
<feature type="transmembrane region" description="Helical" evidence="8">
    <location>
        <begin position="40"/>
        <end position="67"/>
    </location>
</feature>
<protein>
    <submittedName>
        <fullName evidence="9">MFS transporter</fullName>
    </submittedName>
</protein>
<dbReference type="Gene3D" id="1.20.1250.20">
    <property type="entry name" value="MFS general substrate transporter like domains"/>
    <property type="match status" value="1"/>
</dbReference>
<keyword evidence="3" id="KW-1003">Cell membrane</keyword>
<dbReference type="PANTHER" id="PTHR43528">
    <property type="entry name" value="ALPHA-KETOGLUTARATE PERMEASE"/>
    <property type="match status" value="1"/>
</dbReference>
<sequence length="446" mass="49616">MKKKDLSILIGNSLDHFDTAIYSFLAPILSIIFFPKDDPIVALILTYSVLATSIITRPIGAIIFSIIVKKRGAALALSYSLIGVAVTTMLIGVIPTYQMIGWFSPLMLLIIRMMLAIFGEGEHCIAKLYIVENKTQTQGVKASYLYELSTMFGLIIASFVSTILISSNHHEYWRLCFILGGGTGIVGVYLRRYSNISQRAIEQESYIANLTNIMSNSQTSLQEATLVATKKSRKMRNGLLHGLTLACNDFVSYISNVILNNKCNILRVSIVSGFSYMTYAIPFIVMNSFVPLITSISLGVMMSFNTLLLIIDAAMIPLIGHFVKKYRPVDVMIVSTSILFISIVPLWLYMSDASVWYVNFVRLWIIILGVIFLCPLNYWLNSLFHGSDKYMLVSIGDAIGTSIFGKFTPSICIALWHFTGSSISIGIYIAMITLATIWAVRSIYCS</sequence>
<feature type="transmembrane region" description="Helical" evidence="8">
    <location>
        <begin position="172"/>
        <end position="190"/>
    </location>
</feature>
<evidence type="ECO:0000256" key="7">
    <source>
        <dbReference type="ARBA" id="ARBA00023136"/>
    </source>
</evidence>
<evidence type="ECO:0000256" key="2">
    <source>
        <dbReference type="ARBA" id="ARBA00022448"/>
    </source>
</evidence>
<dbReference type="InterPro" id="IPR051084">
    <property type="entry name" value="H+-coupled_symporters"/>
</dbReference>
<feature type="transmembrane region" description="Helical" evidence="8">
    <location>
        <begin position="144"/>
        <end position="166"/>
    </location>
</feature>
<dbReference type="SUPFAM" id="SSF103473">
    <property type="entry name" value="MFS general substrate transporter"/>
    <property type="match status" value="1"/>
</dbReference>
<feature type="transmembrane region" description="Helical" evidence="8">
    <location>
        <begin position="265"/>
        <end position="286"/>
    </location>
</feature>
<accession>A0AAT9G776</accession>
<comment type="subcellular location">
    <subcellularLocation>
        <location evidence="1">Cell inner membrane</location>
        <topology evidence="1">Multi-pass membrane protein</topology>
    </subcellularLocation>
</comment>
<feature type="transmembrane region" description="Helical" evidence="8">
    <location>
        <begin position="12"/>
        <end position="34"/>
    </location>
</feature>
<feature type="transmembrane region" description="Helical" evidence="8">
    <location>
        <begin position="392"/>
        <end position="416"/>
    </location>
</feature>
<proteinExistence type="predicted"/>
<dbReference type="PANTHER" id="PTHR43528:SF1">
    <property type="entry name" value="ALPHA-KETOGLUTARATE PERMEASE"/>
    <property type="match status" value="1"/>
</dbReference>
<gene>
    <name evidence="9" type="ORF">DMENIID0002_02840</name>
</gene>
<keyword evidence="4 8" id="KW-0812">Transmembrane</keyword>